<feature type="domain" description="Amidohydrolase-related" evidence="12">
    <location>
        <begin position="82"/>
        <end position="399"/>
    </location>
</feature>
<gene>
    <name evidence="14 15" type="primary">LOC108676661</name>
</gene>
<evidence type="ECO:0000256" key="7">
    <source>
        <dbReference type="ARBA" id="ARBA00022723"/>
    </source>
</evidence>
<organism evidence="13 14">
    <name type="scientific">Hyalella azteca</name>
    <name type="common">Amphipod</name>
    <dbReference type="NCBI Taxonomy" id="294128"/>
    <lineage>
        <taxon>Eukaryota</taxon>
        <taxon>Metazoa</taxon>
        <taxon>Ecdysozoa</taxon>
        <taxon>Arthropoda</taxon>
        <taxon>Crustacea</taxon>
        <taxon>Multicrustacea</taxon>
        <taxon>Malacostraca</taxon>
        <taxon>Eumalacostraca</taxon>
        <taxon>Peracarida</taxon>
        <taxon>Amphipoda</taxon>
        <taxon>Senticaudata</taxon>
        <taxon>Talitrida</taxon>
        <taxon>Talitroidea</taxon>
        <taxon>Hyalellidae</taxon>
        <taxon>Hyalella</taxon>
    </lineage>
</organism>
<name>A0A8B7P2M1_HYAAZ</name>
<dbReference type="FunFam" id="3.20.20.140:FF:000007">
    <property type="entry name" value="Imidazolonepropionase"/>
    <property type="match status" value="1"/>
</dbReference>
<keyword evidence="13" id="KW-1185">Reference proteome</keyword>
<evidence type="ECO:0000256" key="5">
    <source>
        <dbReference type="ARBA" id="ARBA00012864"/>
    </source>
</evidence>
<dbReference type="InterPro" id="IPR032466">
    <property type="entry name" value="Metal_Hydrolase"/>
</dbReference>
<evidence type="ECO:0000313" key="15">
    <source>
        <dbReference type="RefSeq" id="XP_047737708.1"/>
    </source>
</evidence>
<evidence type="ECO:0000256" key="8">
    <source>
        <dbReference type="ARBA" id="ARBA00022801"/>
    </source>
</evidence>
<keyword evidence="11" id="KW-0408">Iron</keyword>
<dbReference type="OMA" id="CAPHARW"/>
<dbReference type="Proteomes" id="UP000694843">
    <property type="component" value="Unplaced"/>
</dbReference>
<protein>
    <recommendedName>
        <fullName evidence="6">Probable imidazolonepropionase</fullName>
        <ecNumber evidence="5">3.5.2.7</ecNumber>
    </recommendedName>
</protein>
<evidence type="ECO:0000256" key="9">
    <source>
        <dbReference type="ARBA" id="ARBA00022808"/>
    </source>
</evidence>
<dbReference type="PANTHER" id="PTHR42752:SF1">
    <property type="entry name" value="IMIDAZOLONEPROPIONASE-RELATED"/>
    <property type="match status" value="1"/>
</dbReference>
<dbReference type="SUPFAM" id="SSF51338">
    <property type="entry name" value="Composite domain of metallo-dependent hydrolases"/>
    <property type="match status" value="2"/>
</dbReference>
<dbReference type="InterPro" id="IPR005920">
    <property type="entry name" value="HutI"/>
</dbReference>
<comment type="pathway">
    <text evidence="3">Amino-acid degradation; L-histidine degradation into L-glutamate; N-formimidoyl-L-glutamate from L-histidine: step 3/3.</text>
</comment>
<proteinExistence type="inferred from homology"/>
<dbReference type="OrthoDB" id="194468at2759"/>
<dbReference type="Gene3D" id="2.30.40.10">
    <property type="entry name" value="Urease, subunit C, domain 1"/>
    <property type="match status" value="1"/>
</dbReference>
<evidence type="ECO:0000259" key="12">
    <source>
        <dbReference type="Pfam" id="PF01979"/>
    </source>
</evidence>
<sequence length="434" mass="45811">MHGLLLVHGALEVVPVGAPGELFKKGAAMGDLHVLRSSATGGCSVVINADGIIEDVSTDDDIAARYGHWSFDHKLDASGCCVLPGLVDAHSHPVWGGDRVHEFILKLAGASYLEVQASGGGIQYTVDRTRDTPDQELLTLLLQRLRRMLASGTTLLEAKSGYALNADGEVRLLRLLHQAAAFTPITISPTFLGAHAIPPLMASDEATRQVIEEQLPAVMAAKELGELSVDAVDVFCEVGAYSIAQTRAIADAAQRSGLKLNLHVDELTPLDGAKMAGEIHAEAVSHCEEVSPEGIAALAAGGTVAVLLPTTQLLLGLKAPPAREMIDKGVIVALGSDFNPNAYCLAMPTVLHLACALLRLSPAEALTAATLNAAHALRRSTSHGALRPGMVGDLMVLRAPRWEHLIYQLGEHASLIEQVVCAGRVVYKKPSDLP</sequence>
<dbReference type="InterPro" id="IPR011059">
    <property type="entry name" value="Metal-dep_hydrolase_composite"/>
</dbReference>
<keyword evidence="9" id="KW-0369">Histidine metabolism</keyword>
<comment type="similarity">
    <text evidence="4">Belongs to the metallo-dependent hydrolases superfamily. HutI family.</text>
</comment>
<dbReference type="AlphaFoldDB" id="A0A8B7P2M1"/>
<dbReference type="SUPFAM" id="SSF51556">
    <property type="entry name" value="Metallo-dependent hydrolases"/>
    <property type="match status" value="1"/>
</dbReference>
<dbReference type="InterPro" id="IPR006680">
    <property type="entry name" value="Amidohydro-rel"/>
</dbReference>
<evidence type="ECO:0000256" key="11">
    <source>
        <dbReference type="ARBA" id="ARBA00023004"/>
    </source>
</evidence>
<dbReference type="RefSeq" id="XP_047737708.1">
    <property type="nucleotide sequence ID" value="XM_047881752.1"/>
</dbReference>
<dbReference type="RefSeq" id="XP_018020267.1">
    <property type="nucleotide sequence ID" value="XM_018164778.2"/>
</dbReference>
<dbReference type="Pfam" id="PF01979">
    <property type="entry name" value="Amidohydro_1"/>
    <property type="match status" value="1"/>
</dbReference>
<keyword evidence="7" id="KW-0479">Metal-binding</keyword>
<evidence type="ECO:0000256" key="10">
    <source>
        <dbReference type="ARBA" id="ARBA00022833"/>
    </source>
</evidence>
<dbReference type="GO" id="GO:0046872">
    <property type="term" value="F:metal ion binding"/>
    <property type="evidence" value="ECO:0007669"/>
    <property type="project" value="UniProtKB-KW"/>
</dbReference>
<dbReference type="EC" id="3.5.2.7" evidence="5"/>
<evidence type="ECO:0000256" key="2">
    <source>
        <dbReference type="ARBA" id="ARBA00001965"/>
    </source>
</evidence>
<keyword evidence="8" id="KW-0378">Hydrolase</keyword>
<accession>A0A8B7P2M1</accession>
<dbReference type="KEGG" id="hazt:108676661"/>
<comment type="cofactor">
    <cofactor evidence="2">
        <name>Fe(3+)</name>
        <dbReference type="ChEBI" id="CHEBI:29034"/>
    </cofactor>
</comment>
<evidence type="ECO:0000313" key="13">
    <source>
        <dbReference type="Proteomes" id="UP000694843"/>
    </source>
</evidence>
<dbReference type="NCBIfam" id="TIGR01224">
    <property type="entry name" value="hutI"/>
    <property type="match status" value="1"/>
</dbReference>
<evidence type="ECO:0000256" key="6">
    <source>
        <dbReference type="ARBA" id="ARBA00013406"/>
    </source>
</evidence>
<dbReference type="GO" id="GO:0050480">
    <property type="term" value="F:imidazolonepropionase activity"/>
    <property type="evidence" value="ECO:0007669"/>
    <property type="project" value="UniProtKB-EC"/>
</dbReference>
<evidence type="ECO:0000256" key="1">
    <source>
        <dbReference type="ARBA" id="ARBA00000853"/>
    </source>
</evidence>
<dbReference type="GO" id="GO:0005737">
    <property type="term" value="C:cytoplasm"/>
    <property type="evidence" value="ECO:0007669"/>
    <property type="project" value="InterPro"/>
</dbReference>
<evidence type="ECO:0000256" key="3">
    <source>
        <dbReference type="ARBA" id="ARBA00004758"/>
    </source>
</evidence>
<dbReference type="GO" id="GO:0019557">
    <property type="term" value="P:L-histidine catabolic process to glutamate and formate"/>
    <property type="evidence" value="ECO:0007669"/>
    <property type="project" value="UniProtKB-UniPathway"/>
</dbReference>
<evidence type="ECO:0000256" key="4">
    <source>
        <dbReference type="ARBA" id="ARBA00008002"/>
    </source>
</evidence>
<dbReference type="UniPathway" id="UPA00379">
    <property type="reaction ID" value="UER00551"/>
</dbReference>
<dbReference type="Gene3D" id="3.20.20.140">
    <property type="entry name" value="Metal-dependent hydrolases"/>
    <property type="match status" value="1"/>
</dbReference>
<evidence type="ECO:0000313" key="14">
    <source>
        <dbReference type="RefSeq" id="XP_018020267.1"/>
    </source>
</evidence>
<dbReference type="GO" id="GO:0019556">
    <property type="term" value="P:L-histidine catabolic process to glutamate and formamide"/>
    <property type="evidence" value="ECO:0007669"/>
    <property type="project" value="UniProtKB-UniPathway"/>
</dbReference>
<comment type="catalytic activity">
    <reaction evidence="1">
        <text>4-imidazolone-5-propanoate + H2O = N-formimidoyl-L-glutamate</text>
        <dbReference type="Rhea" id="RHEA:23660"/>
        <dbReference type="ChEBI" id="CHEBI:15377"/>
        <dbReference type="ChEBI" id="CHEBI:58928"/>
        <dbReference type="ChEBI" id="CHEBI:77893"/>
        <dbReference type="EC" id="3.5.2.7"/>
    </reaction>
</comment>
<reference evidence="14 15" key="1">
    <citation type="submission" date="2025-04" db="UniProtKB">
        <authorList>
            <consortium name="RefSeq"/>
        </authorList>
    </citation>
    <scope>IDENTIFICATION</scope>
    <source>
        <tissue evidence="14 15">Whole organism</tissue>
    </source>
</reference>
<dbReference type="PANTHER" id="PTHR42752">
    <property type="entry name" value="IMIDAZOLONEPROPIONASE"/>
    <property type="match status" value="1"/>
</dbReference>
<dbReference type="GeneID" id="108676661"/>
<keyword evidence="10" id="KW-0862">Zinc</keyword>